<evidence type="ECO:0000259" key="9">
    <source>
        <dbReference type="Pfam" id="PF05209"/>
    </source>
</evidence>
<evidence type="ECO:0000259" key="8">
    <source>
        <dbReference type="Pfam" id="PF03775"/>
    </source>
</evidence>
<evidence type="ECO:0000256" key="5">
    <source>
        <dbReference type="ARBA" id="ARBA00025606"/>
    </source>
</evidence>
<reference evidence="10 11" key="1">
    <citation type="submission" date="2016-12" db="EMBL/GenBank/DDBJ databases">
        <authorList>
            <person name="Song W.-J."/>
            <person name="Kurnit D.M."/>
        </authorList>
    </citation>
    <scope>NUCLEOTIDE SEQUENCE [LARGE SCALE GENOMIC DNA]</scope>
    <source>
        <strain evidence="10 11">IMCC3135</strain>
    </source>
</reference>
<dbReference type="RefSeq" id="WP_157736344.1">
    <property type="nucleotide sequence ID" value="NZ_CP018632.1"/>
</dbReference>
<dbReference type="InterPro" id="IPR016098">
    <property type="entry name" value="CAP/MinC_C"/>
</dbReference>
<feature type="domain" description="Septum formation inhibitor MinC C-terminal" evidence="8">
    <location>
        <begin position="154"/>
        <end position="254"/>
    </location>
</feature>
<protein>
    <recommendedName>
        <fullName evidence="6">Probable septum site-determining protein MinC</fullName>
    </recommendedName>
</protein>
<evidence type="ECO:0000313" key="11">
    <source>
        <dbReference type="Proteomes" id="UP000250079"/>
    </source>
</evidence>
<feature type="compositionally biased region" description="Polar residues" evidence="7">
    <location>
        <begin position="115"/>
        <end position="126"/>
    </location>
</feature>
<keyword evidence="11" id="KW-1185">Reference proteome</keyword>
<dbReference type="Gene3D" id="2.160.20.70">
    <property type="match status" value="1"/>
</dbReference>
<dbReference type="GO" id="GO:1901891">
    <property type="term" value="P:regulation of cell septum assembly"/>
    <property type="evidence" value="ECO:0007669"/>
    <property type="project" value="InterPro"/>
</dbReference>
<evidence type="ECO:0000256" key="3">
    <source>
        <dbReference type="ARBA" id="ARBA00023210"/>
    </source>
</evidence>
<dbReference type="Pfam" id="PF03775">
    <property type="entry name" value="MinC_C"/>
    <property type="match status" value="1"/>
</dbReference>
<keyword evidence="4 6" id="KW-0131">Cell cycle</keyword>
<dbReference type="SUPFAM" id="SSF63848">
    <property type="entry name" value="Cell-division inhibitor MinC, C-terminal domain"/>
    <property type="match status" value="1"/>
</dbReference>
<dbReference type="KEGG" id="gai:IMCC3135_29475"/>
<dbReference type="GO" id="GO:0000917">
    <property type="term" value="P:division septum assembly"/>
    <property type="evidence" value="ECO:0007669"/>
    <property type="project" value="UniProtKB-KW"/>
</dbReference>
<dbReference type="Pfam" id="PF05209">
    <property type="entry name" value="MinC_N"/>
    <property type="match status" value="1"/>
</dbReference>
<evidence type="ECO:0000256" key="2">
    <source>
        <dbReference type="ARBA" id="ARBA00022618"/>
    </source>
</evidence>
<comment type="subunit">
    <text evidence="6">Interacts with MinD and FtsZ.</text>
</comment>
<dbReference type="GO" id="GO:0051302">
    <property type="term" value="P:regulation of cell division"/>
    <property type="evidence" value="ECO:0007669"/>
    <property type="project" value="InterPro"/>
</dbReference>
<evidence type="ECO:0000256" key="4">
    <source>
        <dbReference type="ARBA" id="ARBA00023306"/>
    </source>
</evidence>
<keyword evidence="2 6" id="KW-0132">Cell division</keyword>
<feature type="domain" description="Septum formation inhibitor MinC N-terminal" evidence="9">
    <location>
        <begin position="7"/>
        <end position="79"/>
    </location>
</feature>
<dbReference type="PANTHER" id="PTHR34108">
    <property type="entry name" value="SEPTUM SITE-DETERMINING PROTEIN MINC"/>
    <property type="match status" value="1"/>
</dbReference>
<evidence type="ECO:0000313" key="10">
    <source>
        <dbReference type="EMBL" id="ASJ75945.1"/>
    </source>
</evidence>
<dbReference type="InterPro" id="IPR007874">
    <property type="entry name" value="MinC_N"/>
</dbReference>
<proteinExistence type="inferred from homology"/>
<name>A0A2Z2NZS5_9GAMM</name>
<dbReference type="InterPro" id="IPR013033">
    <property type="entry name" value="MinC"/>
</dbReference>
<dbReference type="Proteomes" id="UP000250079">
    <property type="component" value="Chromosome"/>
</dbReference>
<dbReference type="InterPro" id="IPR005526">
    <property type="entry name" value="Septum_form_inhib_MinC_C"/>
</dbReference>
<sequence length="256" mass="27995">MSSTIGVELKGGMYTFMSLKLHTSDMKIIDEKLADKVQQAPGFFKDTPVVLDLTVLEEQDLEIDTIALLDCIRRHHLVPIVVSIGNKSSRLVQSIAIPLIESGARRNDSAKDGSRQGSESSTTKLVDSSTLTLPDVDLSVSREVEYVVKAPLLIDKPVRSGQQVYARDTDLIVMGQVGPGAEIIADNNIHIYGPLRGRALCGVSGNVSARIFCQSLEAELVSVAGNYRMLETIPEELRGKPAQIWLDKDRLTIEPL</sequence>
<comment type="similarity">
    <text evidence="1 6">Belongs to the MinC family.</text>
</comment>
<dbReference type="InterPro" id="IPR036145">
    <property type="entry name" value="MinC_C_sf"/>
</dbReference>
<dbReference type="EMBL" id="CP018632">
    <property type="protein sequence ID" value="ASJ75945.1"/>
    <property type="molecule type" value="Genomic_DNA"/>
</dbReference>
<keyword evidence="3 6" id="KW-0717">Septation</keyword>
<comment type="function">
    <text evidence="5 6">Cell division inhibitor that blocks the formation of polar Z ring septums. Rapidly oscillates between the poles of the cell to destabilize FtsZ filaments that have formed before they mature into polar Z rings. Prevents FtsZ polymerization.</text>
</comment>
<evidence type="ECO:0000256" key="1">
    <source>
        <dbReference type="ARBA" id="ARBA00006291"/>
    </source>
</evidence>
<accession>A0A2Z2NZS5</accession>
<evidence type="ECO:0000256" key="6">
    <source>
        <dbReference type="HAMAP-Rule" id="MF_00267"/>
    </source>
</evidence>
<organism evidence="10 11">
    <name type="scientific">Granulosicoccus antarcticus IMCC3135</name>
    <dbReference type="NCBI Taxonomy" id="1192854"/>
    <lineage>
        <taxon>Bacteria</taxon>
        <taxon>Pseudomonadati</taxon>
        <taxon>Pseudomonadota</taxon>
        <taxon>Gammaproteobacteria</taxon>
        <taxon>Chromatiales</taxon>
        <taxon>Granulosicoccaceae</taxon>
        <taxon>Granulosicoccus</taxon>
    </lineage>
</organism>
<dbReference type="Gene3D" id="3.30.70.260">
    <property type="match status" value="1"/>
</dbReference>
<dbReference type="AlphaFoldDB" id="A0A2Z2NZS5"/>
<dbReference type="HAMAP" id="MF_00267">
    <property type="entry name" value="MinC"/>
    <property type="match status" value="1"/>
</dbReference>
<feature type="region of interest" description="Disordered" evidence="7">
    <location>
        <begin position="106"/>
        <end position="126"/>
    </location>
</feature>
<evidence type="ECO:0000256" key="7">
    <source>
        <dbReference type="SAM" id="MobiDB-lite"/>
    </source>
</evidence>
<dbReference type="NCBIfam" id="TIGR01222">
    <property type="entry name" value="minC"/>
    <property type="match status" value="1"/>
</dbReference>
<dbReference type="GO" id="GO:0000902">
    <property type="term" value="P:cell morphogenesis"/>
    <property type="evidence" value="ECO:0007669"/>
    <property type="project" value="InterPro"/>
</dbReference>
<dbReference type="PANTHER" id="PTHR34108:SF1">
    <property type="entry name" value="SEPTUM SITE-DETERMINING PROTEIN MINC"/>
    <property type="match status" value="1"/>
</dbReference>
<dbReference type="OrthoDB" id="9794530at2"/>
<gene>
    <name evidence="6 10" type="primary">minC</name>
    <name evidence="10" type="ORF">IMCC3135_29475</name>
</gene>